<proteinExistence type="predicted"/>
<evidence type="ECO:0008006" key="3">
    <source>
        <dbReference type="Google" id="ProtNLM"/>
    </source>
</evidence>
<organism evidence="1 2">
    <name type="scientific">Rubripirellula reticaptiva</name>
    <dbReference type="NCBI Taxonomy" id="2528013"/>
    <lineage>
        <taxon>Bacteria</taxon>
        <taxon>Pseudomonadati</taxon>
        <taxon>Planctomycetota</taxon>
        <taxon>Planctomycetia</taxon>
        <taxon>Pirellulales</taxon>
        <taxon>Pirellulaceae</taxon>
        <taxon>Rubripirellula</taxon>
    </lineage>
</organism>
<evidence type="ECO:0000313" key="2">
    <source>
        <dbReference type="Proteomes" id="UP000317977"/>
    </source>
</evidence>
<dbReference type="EMBL" id="SJPX01000006">
    <property type="protein sequence ID" value="TWU46453.1"/>
    <property type="molecule type" value="Genomic_DNA"/>
</dbReference>
<dbReference type="RefSeq" id="WP_146536983.1">
    <property type="nucleotide sequence ID" value="NZ_SJPX01000006.1"/>
</dbReference>
<sequence length="287" mass="33183">MVTKLEKAAPKIFKALAEQPIRTHSDLQILFREKNKAWELPVTLSFNKFIQFAIEHGKLQRHRLEFPHRPATRYSWGDVPLESIIQSIHPKGYFSHYTAMQHHDLTEQIPKTIYFNIEQKLTGGGTEPSQTAMDRAFKGKCRVSKNSVNVGERTIRILNGRNTGEMGVITIADDNPFEKRVTNIERTLIDITVRPVYSGGVFQVAEAFVAAASEVSIERITTYLRRLNFTYPYHQSIGYYMDRSGKFSHSQLDAIRELGLEHDFYLDYGMKKTKYVEKWRLHVPQGF</sequence>
<dbReference type="OrthoDB" id="3240019at2"/>
<accession>A0A5C6E9R9</accession>
<gene>
    <name evidence="1" type="ORF">Poly59_53960</name>
</gene>
<evidence type="ECO:0000313" key="1">
    <source>
        <dbReference type="EMBL" id="TWU46453.1"/>
    </source>
</evidence>
<dbReference type="Proteomes" id="UP000317977">
    <property type="component" value="Unassembled WGS sequence"/>
</dbReference>
<keyword evidence="2" id="KW-1185">Reference proteome</keyword>
<protein>
    <recommendedName>
        <fullName evidence="3">AbiEi antitoxin C-terminal domain-containing protein</fullName>
    </recommendedName>
</protein>
<reference evidence="1 2" key="1">
    <citation type="submission" date="2019-02" db="EMBL/GenBank/DDBJ databases">
        <title>Deep-cultivation of Planctomycetes and their phenomic and genomic characterization uncovers novel biology.</title>
        <authorList>
            <person name="Wiegand S."/>
            <person name="Jogler M."/>
            <person name="Boedeker C."/>
            <person name="Pinto D."/>
            <person name="Vollmers J."/>
            <person name="Rivas-Marin E."/>
            <person name="Kohn T."/>
            <person name="Peeters S.H."/>
            <person name="Heuer A."/>
            <person name="Rast P."/>
            <person name="Oberbeckmann S."/>
            <person name="Bunk B."/>
            <person name="Jeske O."/>
            <person name="Meyerdierks A."/>
            <person name="Storesund J.E."/>
            <person name="Kallscheuer N."/>
            <person name="Luecker S."/>
            <person name="Lage O.M."/>
            <person name="Pohl T."/>
            <person name="Merkel B.J."/>
            <person name="Hornburger P."/>
            <person name="Mueller R.-W."/>
            <person name="Bruemmer F."/>
            <person name="Labrenz M."/>
            <person name="Spormann A.M."/>
            <person name="Op Den Camp H."/>
            <person name="Overmann J."/>
            <person name="Amann R."/>
            <person name="Jetten M.S.M."/>
            <person name="Mascher T."/>
            <person name="Medema M.H."/>
            <person name="Devos D.P."/>
            <person name="Kaster A.-K."/>
            <person name="Ovreas L."/>
            <person name="Rohde M."/>
            <person name="Galperin M.Y."/>
            <person name="Jogler C."/>
        </authorList>
    </citation>
    <scope>NUCLEOTIDE SEQUENCE [LARGE SCALE GENOMIC DNA]</scope>
    <source>
        <strain evidence="1 2">Poly59</strain>
    </source>
</reference>
<name>A0A5C6E9R9_9BACT</name>
<comment type="caution">
    <text evidence="1">The sequence shown here is derived from an EMBL/GenBank/DDBJ whole genome shotgun (WGS) entry which is preliminary data.</text>
</comment>
<dbReference type="AlphaFoldDB" id="A0A5C6E9R9"/>